<evidence type="ECO:0000256" key="4">
    <source>
        <dbReference type="ARBA" id="ARBA00022475"/>
    </source>
</evidence>
<proteinExistence type="inferred from homology"/>
<feature type="transmembrane region" description="Helical" evidence="8">
    <location>
        <begin position="318"/>
        <end position="337"/>
    </location>
</feature>
<evidence type="ECO:0000256" key="6">
    <source>
        <dbReference type="ARBA" id="ARBA00022989"/>
    </source>
</evidence>
<evidence type="ECO:0000313" key="10">
    <source>
        <dbReference type="Proteomes" id="UP000585258"/>
    </source>
</evidence>
<evidence type="ECO:0000256" key="2">
    <source>
        <dbReference type="ARBA" id="ARBA00008821"/>
    </source>
</evidence>
<evidence type="ECO:0000256" key="7">
    <source>
        <dbReference type="ARBA" id="ARBA00023136"/>
    </source>
</evidence>
<dbReference type="GO" id="GO:0005886">
    <property type="term" value="C:plasma membrane"/>
    <property type="evidence" value="ECO:0007669"/>
    <property type="project" value="UniProtKB-SubCell"/>
</dbReference>
<dbReference type="InterPro" id="IPR017588">
    <property type="entry name" value="UacT-like"/>
</dbReference>
<dbReference type="InterPro" id="IPR006043">
    <property type="entry name" value="NCS2"/>
</dbReference>
<protein>
    <submittedName>
        <fullName evidence="9">Purine permease</fullName>
    </submittedName>
</protein>
<sequence length="446" mass="46564">MIKQNDALNEKLPIKKLIPLGLQHILAMYAGAVMVPLIVGKSLGLTSEQIATIISIDLFVCGLSTLIQVIGIGKFAGIKLPVVLGCSFTAVGPMIIIGKDFGIGAVYGSIICGGLFVLIISPLFGKLLKFFPTVVVGSVITLIGLSLIPVAINNAAGGIGSANFGNPENLAIALFVIIVIVLINKFSNGFMQAISILIGIVAGTILAYILGLLDFSSVSNASFFKFSAIPFTFGKPTFVLSAIITMCLVSLVSMIESTGVFFATGNIVGKDIKEKDIVKGLRAEGLAQVIGGIFNTFPYTTFSQNVGVISLTGVKSKFVVIAAGYMLMILSFFPKFASLAIIIPAPVLGGAMIVMFGTVAIAGIRTLSTVDFSNNNNLLVAACSIAVGLGVAVVPGIFGQMPQMFKILFESGIVSGSVTAIILNIVLNWTEIKSSSNNTNIHEDVA</sequence>
<feature type="transmembrane region" description="Helical" evidence="8">
    <location>
        <begin position="343"/>
        <end position="364"/>
    </location>
</feature>
<evidence type="ECO:0000313" key="9">
    <source>
        <dbReference type="EMBL" id="MBB6715685.1"/>
    </source>
</evidence>
<keyword evidence="4" id="KW-1003">Cell membrane</keyword>
<gene>
    <name evidence="9" type="ORF">H7E68_13320</name>
</gene>
<reference evidence="9 10" key="1">
    <citation type="submission" date="2020-08" db="EMBL/GenBank/DDBJ databases">
        <title>Clostridia isolated from Swiss meat.</title>
        <authorList>
            <person name="Wambui J."/>
            <person name="Stevens M.J.A."/>
            <person name="Stephan R."/>
        </authorList>
    </citation>
    <scope>NUCLEOTIDE SEQUENCE [LARGE SCALE GENOMIC DNA]</scope>
    <source>
        <strain evidence="9 10">CM001</strain>
    </source>
</reference>
<dbReference type="Proteomes" id="UP000585258">
    <property type="component" value="Unassembled WGS sequence"/>
</dbReference>
<dbReference type="PANTHER" id="PTHR42810">
    <property type="entry name" value="PURINE PERMEASE C1399.01C-RELATED"/>
    <property type="match status" value="1"/>
</dbReference>
<evidence type="ECO:0000256" key="1">
    <source>
        <dbReference type="ARBA" id="ARBA00004651"/>
    </source>
</evidence>
<feature type="transmembrane region" description="Helical" evidence="8">
    <location>
        <begin position="50"/>
        <end position="73"/>
    </location>
</feature>
<accession>A0A7X0SDM0</accession>
<keyword evidence="7 8" id="KW-0472">Membrane</keyword>
<dbReference type="GO" id="GO:0042907">
    <property type="term" value="F:xanthine transmembrane transporter activity"/>
    <property type="evidence" value="ECO:0007669"/>
    <property type="project" value="TreeGrafter"/>
</dbReference>
<name>A0A7X0SDM0_9CLOT</name>
<feature type="transmembrane region" description="Helical" evidence="8">
    <location>
        <begin position="20"/>
        <end position="38"/>
    </location>
</feature>
<feature type="transmembrane region" description="Helical" evidence="8">
    <location>
        <begin position="164"/>
        <end position="184"/>
    </location>
</feature>
<evidence type="ECO:0000256" key="8">
    <source>
        <dbReference type="SAM" id="Phobius"/>
    </source>
</evidence>
<feature type="transmembrane region" description="Helical" evidence="8">
    <location>
        <begin position="196"/>
        <end position="218"/>
    </location>
</feature>
<dbReference type="RefSeq" id="WP_185164885.1">
    <property type="nucleotide sequence ID" value="NZ_JACKWY010000007.1"/>
</dbReference>
<dbReference type="NCBIfam" id="TIGR03173">
    <property type="entry name" value="pbuX"/>
    <property type="match status" value="1"/>
</dbReference>
<feature type="transmembrane region" description="Helical" evidence="8">
    <location>
        <begin position="104"/>
        <end position="124"/>
    </location>
</feature>
<organism evidence="9 10">
    <name type="scientific">Clostridium gasigenes</name>
    <dbReference type="NCBI Taxonomy" id="94869"/>
    <lineage>
        <taxon>Bacteria</taxon>
        <taxon>Bacillati</taxon>
        <taxon>Bacillota</taxon>
        <taxon>Clostridia</taxon>
        <taxon>Eubacteriales</taxon>
        <taxon>Clostridiaceae</taxon>
        <taxon>Clostridium</taxon>
    </lineage>
</organism>
<dbReference type="EMBL" id="JACKWY010000007">
    <property type="protein sequence ID" value="MBB6715685.1"/>
    <property type="molecule type" value="Genomic_DNA"/>
</dbReference>
<evidence type="ECO:0000256" key="3">
    <source>
        <dbReference type="ARBA" id="ARBA00022448"/>
    </source>
</evidence>
<dbReference type="NCBIfam" id="NF037981">
    <property type="entry name" value="NCS2_1"/>
    <property type="match status" value="1"/>
</dbReference>
<feature type="transmembrane region" description="Helical" evidence="8">
    <location>
        <begin position="404"/>
        <end position="427"/>
    </location>
</feature>
<evidence type="ECO:0000256" key="5">
    <source>
        <dbReference type="ARBA" id="ARBA00022692"/>
    </source>
</evidence>
<dbReference type="NCBIfam" id="TIGR00801">
    <property type="entry name" value="ncs2"/>
    <property type="match status" value="1"/>
</dbReference>
<keyword evidence="6 8" id="KW-1133">Transmembrane helix</keyword>
<dbReference type="InterPro" id="IPR006042">
    <property type="entry name" value="Xan_ur_permease"/>
</dbReference>
<comment type="subcellular location">
    <subcellularLocation>
        <location evidence="1">Cell membrane</location>
        <topology evidence="1">Multi-pass membrane protein</topology>
    </subcellularLocation>
</comment>
<feature type="transmembrane region" description="Helical" evidence="8">
    <location>
        <begin position="376"/>
        <end position="398"/>
    </location>
</feature>
<feature type="transmembrane region" description="Helical" evidence="8">
    <location>
        <begin position="238"/>
        <end position="263"/>
    </location>
</feature>
<dbReference type="PROSITE" id="PS01116">
    <property type="entry name" value="XANTH_URACIL_PERMASE"/>
    <property type="match status" value="1"/>
</dbReference>
<comment type="similarity">
    <text evidence="2">Belongs to the nucleobase:cation symporter-2 (NCS2) (TC 2.A.40) family.</text>
</comment>
<dbReference type="AlphaFoldDB" id="A0A7X0SDM0"/>
<dbReference type="PANTHER" id="PTHR42810:SF4">
    <property type="entry name" value="URIC ACID TRANSPORTER UACT"/>
    <property type="match status" value="1"/>
</dbReference>
<dbReference type="Pfam" id="PF00860">
    <property type="entry name" value="Xan_ur_permease"/>
    <property type="match status" value="1"/>
</dbReference>
<comment type="caution">
    <text evidence="9">The sequence shown here is derived from an EMBL/GenBank/DDBJ whole genome shotgun (WGS) entry which is preliminary data.</text>
</comment>
<keyword evidence="3" id="KW-0813">Transport</keyword>
<feature type="transmembrane region" description="Helical" evidence="8">
    <location>
        <begin position="80"/>
        <end position="98"/>
    </location>
</feature>
<keyword evidence="5 8" id="KW-0812">Transmembrane</keyword>
<feature type="transmembrane region" description="Helical" evidence="8">
    <location>
        <begin position="131"/>
        <end position="152"/>
    </location>
</feature>